<dbReference type="InterPro" id="IPR002711">
    <property type="entry name" value="HNH"/>
</dbReference>
<dbReference type="Proteomes" id="UP001621714">
    <property type="component" value="Unassembled WGS sequence"/>
</dbReference>
<dbReference type="InterPro" id="IPR025938">
    <property type="entry name" value="RRXRR_dom"/>
</dbReference>
<reference evidence="2 3" key="1">
    <citation type="submission" date="2024-02" db="EMBL/GenBank/DDBJ databases">
        <title>Marinospirillum sp. MEB 164 isolated from Lonar lake sediment.</title>
        <authorList>
            <person name="Joshi A."/>
            <person name="Thite S."/>
        </authorList>
    </citation>
    <scope>NUCLEOTIDE SEQUENCE [LARGE SCALE GENOMIC DNA]</scope>
    <source>
        <strain evidence="2 3">MEB164</strain>
    </source>
</reference>
<dbReference type="Gene3D" id="1.10.30.50">
    <property type="match status" value="1"/>
</dbReference>
<dbReference type="InterPro" id="IPR003615">
    <property type="entry name" value="HNH_nuc"/>
</dbReference>
<keyword evidence="2" id="KW-0540">Nuclease</keyword>
<sequence length="451" mass="51519">MAVFVLDKRKTPLMPCSEKRARQLLVRGRAVVHKVRPFTIRLKDRLAADSTFQPLQTKIDPGSKITGLAVVREDEQQPERQVVLCLFELIHRGFQIKQALEQRRAFRRRRRNQLRYRAARFDNRTKPKGWLAPSLQHRVDTTVDWVQRIIKLTPITSIQQELVRFDTQRLDNPEISGVEYQQGTLLGYEVREYLLEKWGRACAYCGTQDVPLQIEHIHPKSQGGSNRISNLTLACHQCNQAKNNQPIAVFFEQDKGLKRRLKKQGLSAEKQLGRVLKQCKKPLKDAAAVNATRWALLNALKQIDLPVLTGTGGQTKFNRQRLGIPKTHALDAVCVGQIEQIEGWQRPTLTIKASGRGCYQRTRLDRFGFPRGYLMRQKSVQGFQTGDLVKAEVPSGKKAGIHTGRVAIRKTGSFNIQLPDQIIQGISWKYCRMLQRGDGYGYHQTSTVLRT</sequence>
<evidence type="ECO:0000259" key="1">
    <source>
        <dbReference type="SMART" id="SM00507"/>
    </source>
</evidence>
<dbReference type="Pfam" id="PF01844">
    <property type="entry name" value="HNH"/>
    <property type="match status" value="1"/>
</dbReference>
<comment type="caution">
    <text evidence="2">The sequence shown here is derived from an EMBL/GenBank/DDBJ whole genome shotgun (WGS) entry which is preliminary data.</text>
</comment>
<keyword evidence="2" id="KW-0378">Hydrolase</keyword>
<dbReference type="NCBIfam" id="NF040563">
    <property type="entry name" value="guided_IscB"/>
    <property type="match status" value="1"/>
</dbReference>
<keyword evidence="3" id="KW-1185">Reference proteome</keyword>
<dbReference type="GO" id="GO:0004519">
    <property type="term" value="F:endonuclease activity"/>
    <property type="evidence" value="ECO:0007669"/>
    <property type="project" value="UniProtKB-KW"/>
</dbReference>
<organism evidence="2 3">
    <name type="scientific">Marinospirillum alkalitolerans</name>
    <dbReference type="NCBI Taxonomy" id="3123374"/>
    <lineage>
        <taxon>Bacteria</taxon>
        <taxon>Pseudomonadati</taxon>
        <taxon>Pseudomonadota</taxon>
        <taxon>Gammaproteobacteria</taxon>
        <taxon>Oceanospirillales</taxon>
        <taxon>Oceanospirillaceae</taxon>
        <taxon>Marinospirillum</taxon>
    </lineage>
</organism>
<dbReference type="SMART" id="SM00507">
    <property type="entry name" value="HNHc"/>
    <property type="match status" value="1"/>
</dbReference>
<gene>
    <name evidence="2" type="primary">iscB</name>
    <name evidence="2" type="ORF">V6U78_05680</name>
</gene>
<feature type="domain" description="HNH nuclease" evidence="1">
    <location>
        <begin position="189"/>
        <end position="240"/>
    </location>
</feature>
<dbReference type="EMBL" id="JBANFI010000003">
    <property type="protein sequence ID" value="MFK7160523.1"/>
    <property type="molecule type" value="Genomic_DNA"/>
</dbReference>
<accession>A0ABW8PW71</accession>
<dbReference type="RefSeq" id="WP_405338314.1">
    <property type="nucleotide sequence ID" value="NZ_JBANFI010000003.1"/>
</dbReference>
<dbReference type="InterPro" id="IPR047693">
    <property type="entry name" value="RNA-guided_IscB-like"/>
</dbReference>
<name>A0ABW8PW71_9GAMM</name>
<evidence type="ECO:0000313" key="2">
    <source>
        <dbReference type="EMBL" id="MFK7160523.1"/>
    </source>
</evidence>
<proteinExistence type="predicted"/>
<dbReference type="CDD" id="cd00085">
    <property type="entry name" value="HNHc"/>
    <property type="match status" value="1"/>
</dbReference>
<evidence type="ECO:0000313" key="3">
    <source>
        <dbReference type="Proteomes" id="UP001621714"/>
    </source>
</evidence>
<dbReference type="InterPro" id="IPR052892">
    <property type="entry name" value="NA-targeting_endonuclease"/>
</dbReference>
<protein>
    <submittedName>
        <fullName evidence="2">RNA-guided endonuclease IscB</fullName>
    </submittedName>
</protein>
<dbReference type="PANTHER" id="PTHR33877">
    <property type="entry name" value="SLL1193 PROTEIN"/>
    <property type="match status" value="1"/>
</dbReference>
<dbReference type="PANTHER" id="PTHR33877:SF1">
    <property type="entry name" value="TYPE IV METHYL-DIRECTED RESTRICTION ENZYME ECOKMCRA"/>
    <property type="match status" value="1"/>
</dbReference>
<keyword evidence="2" id="KW-0255">Endonuclease</keyword>
<dbReference type="Pfam" id="PF14239">
    <property type="entry name" value="RRXRR"/>
    <property type="match status" value="1"/>
</dbReference>